<evidence type="ECO:0000313" key="3">
    <source>
        <dbReference type="Proteomes" id="UP001460270"/>
    </source>
</evidence>
<protein>
    <recommendedName>
        <fullName evidence="1">C-type lectin domain-containing protein</fullName>
    </recommendedName>
</protein>
<comment type="caution">
    <text evidence="2">The sequence shown here is derived from an EMBL/GenBank/DDBJ whole genome shotgun (WGS) entry which is preliminary data.</text>
</comment>
<dbReference type="PANTHER" id="PTHR45784">
    <property type="entry name" value="C-TYPE LECTIN DOMAIN FAMILY 20 MEMBER A-RELATED"/>
    <property type="match status" value="1"/>
</dbReference>
<dbReference type="InterPro" id="IPR016187">
    <property type="entry name" value="CTDL_fold"/>
</dbReference>
<dbReference type="InterPro" id="IPR001304">
    <property type="entry name" value="C-type_lectin-like"/>
</dbReference>
<accession>A0AAW0NB24</accession>
<organism evidence="2 3">
    <name type="scientific">Mugilogobius chulae</name>
    <name type="common">yellowstripe goby</name>
    <dbReference type="NCBI Taxonomy" id="88201"/>
    <lineage>
        <taxon>Eukaryota</taxon>
        <taxon>Metazoa</taxon>
        <taxon>Chordata</taxon>
        <taxon>Craniata</taxon>
        <taxon>Vertebrata</taxon>
        <taxon>Euteleostomi</taxon>
        <taxon>Actinopterygii</taxon>
        <taxon>Neopterygii</taxon>
        <taxon>Teleostei</taxon>
        <taxon>Neoteleostei</taxon>
        <taxon>Acanthomorphata</taxon>
        <taxon>Gobiaria</taxon>
        <taxon>Gobiiformes</taxon>
        <taxon>Gobioidei</taxon>
        <taxon>Gobiidae</taxon>
        <taxon>Gobionellinae</taxon>
        <taxon>Mugilogobius</taxon>
    </lineage>
</organism>
<dbReference type="Proteomes" id="UP001460270">
    <property type="component" value="Unassembled WGS sequence"/>
</dbReference>
<gene>
    <name evidence="2" type="ORF">WMY93_022356</name>
</gene>
<feature type="domain" description="C-type lectin" evidence="1">
    <location>
        <begin position="128"/>
        <end position="226"/>
    </location>
</feature>
<reference evidence="3" key="1">
    <citation type="submission" date="2024-04" db="EMBL/GenBank/DDBJ databases">
        <title>Salinicola lusitanus LLJ914,a marine bacterium isolated from the Okinawa Trough.</title>
        <authorList>
            <person name="Li J."/>
        </authorList>
    </citation>
    <scope>NUCLEOTIDE SEQUENCE [LARGE SCALE GENOMIC DNA]</scope>
</reference>
<dbReference type="PANTHER" id="PTHR45784:SF8">
    <property type="entry name" value="C-TYPE MANNOSE RECEPTOR 2-RELATED"/>
    <property type="match status" value="1"/>
</dbReference>
<dbReference type="AlphaFoldDB" id="A0AAW0NB24"/>
<dbReference type="PROSITE" id="PS50041">
    <property type="entry name" value="C_TYPE_LECTIN_2"/>
    <property type="match status" value="4"/>
</dbReference>
<dbReference type="Gene3D" id="3.10.100.10">
    <property type="entry name" value="Mannose-Binding Protein A, subunit A"/>
    <property type="match status" value="4"/>
</dbReference>
<sequence length="469" mass="54657">MEVRRQYLEFLLLLLVFPAASWKYVYVSYSLNWNAARLYCTTNYTDLAPVSNEHDQAFLINFTGYYWIGLMRNTENRKMWEWSGGAELSKTFWDLGEPNGFYIGEEVVVIHSGFWHDIGPSQSCTFFCYKVHAIRQRKTWYEALDYCRQNHQDLASVASETEMMLIGKELRKGLSSQNIWIGLQFLDNKWLWMDGQTFNYESWGPNPKLTCPNIDQACGAVRVNGKVQILRVLPKDKHESTLDSAASSTLADQHGNSGKYVYERLRLNWLQAQTYCRTNHTDLASIDSLYDLSLIPELRPNIGSWSWIGLEKTSESKSGWKWSGGTDMSLEKQFWAVGEPNNANNVEDKGGIWNAYANSFWVDAQGTSLSAFFCYKVNAIREKKTWYEALDYCRENHKDLASVASETEMMHIQRELEKQLSRFNVWIGLQFLAGEWVWVDGQPFRYEFWGSKAFVQLLTNRVERYKWRE</sequence>
<feature type="domain" description="C-type lectin" evidence="1">
    <location>
        <begin position="374"/>
        <end position="469"/>
    </location>
</feature>
<dbReference type="EMBL" id="JBBPFD010000016">
    <property type="protein sequence ID" value="KAK7893204.1"/>
    <property type="molecule type" value="Genomic_DNA"/>
</dbReference>
<keyword evidence="3" id="KW-1185">Reference proteome</keyword>
<feature type="domain" description="C-type lectin" evidence="1">
    <location>
        <begin position="260"/>
        <end position="375"/>
    </location>
</feature>
<dbReference type="Pfam" id="PF00059">
    <property type="entry name" value="Lectin_C"/>
    <property type="match status" value="4"/>
</dbReference>
<dbReference type="SMART" id="SM00034">
    <property type="entry name" value="CLECT"/>
    <property type="match status" value="3"/>
</dbReference>
<evidence type="ECO:0000259" key="1">
    <source>
        <dbReference type="PROSITE" id="PS50041"/>
    </source>
</evidence>
<proteinExistence type="predicted"/>
<dbReference type="SUPFAM" id="SSF56436">
    <property type="entry name" value="C-type lectin-like"/>
    <property type="match status" value="4"/>
</dbReference>
<dbReference type="CDD" id="cd00037">
    <property type="entry name" value="CLECT"/>
    <property type="match status" value="2"/>
</dbReference>
<dbReference type="InterPro" id="IPR016186">
    <property type="entry name" value="C-type_lectin-like/link_sf"/>
</dbReference>
<evidence type="ECO:0000313" key="2">
    <source>
        <dbReference type="EMBL" id="KAK7893204.1"/>
    </source>
</evidence>
<name>A0AAW0NB24_9GOBI</name>
<feature type="domain" description="C-type lectin" evidence="1">
    <location>
        <begin position="19"/>
        <end position="129"/>
    </location>
</feature>